<evidence type="ECO:0000256" key="3">
    <source>
        <dbReference type="ARBA" id="ARBA00022536"/>
    </source>
</evidence>
<evidence type="ECO:0000256" key="5">
    <source>
        <dbReference type="ARBA" id="ARBA00022692"/>
    </source>
</evidence>
<dbReference type="Pfam" id="PF07645">
    <property type="entry name" value="EGF_CA"/>
    <property type="match status" value="1"/>
</dbReference>
<proteinExistence type="predicted"/>
<evidence type="ECO:0000256" key="8">
    <source>
        <dbReference type="ARBA" id="ARBA00022777"/>
    </source>
</evidence>
<reference evidence="21" key="1">
    <citation type="journal article" date="2019" name="Sci. Rep.">
        <title>Draft genome of Tanacetum cinerariifolium, the natural source of mosquito coil.</title>
        <authorList>
            <person name="Yamashiro T."/>
            <person name="Shiraishi A."/>
            <person name="Satake H."/>
            <person name="Nakayama K."/>
        </authorList>
    </citation>
    <scope>NUCLEOTIDE SEQUENCE</scope>
</reference>
<evidence type="ECO:0000256" key="16">
    <source>
        <dbReference type="PROSITE-ProRule" id="PRU00076"/>
    </source>
</evidence>
<dbReference type="SUPFAM" id="SSF57196">
    <property type="entry name" value="EGF/Laminin"/>
    <property type="match status" value="1"/>
</dbReference>
<dbReference type="InterPro" id="IPR017441">
    <property type="entry name" value="Protein_kinase_ATP_BS"/>
</dbReference>
<evidence type="ECO:0000256" key="9">
    <source>
        <dbReference type="ARBA" id="ARBA00022840"/>
    </source>
</evidence>
<dbReference type="InterPro" id="IPR000719">
    <property type="entry name" value="Prot_kinase_dom"/>
</dbReference>
<dbReference type="Gene3D" id="1.10.510.10">
    <property type="entry name" value="Transferase(Phosphotransferase) domain 1"/>
    <property type="match status" value="1"/>
</dbReference>
<feature type="domain" description="EGF-like" evidence="20">
    <location>
        <begin position="232"/>
        <end position="275"/>
    </location>
</feature>
<name>A0A6L2LBH9_TANCI</name>
<evidence type="ECO:0000256" key="11">
    <source>
        <dbReference type="ARBA" id="ARBA00023136"/>
    </source>
</evidence>
<gene>
    <name evidence="21" type="ORF">Tci_031099</name>
</gene>
<dbReference type="InterPro" id="IPR025287">
    <property type="entry name" value="WAK_GUB"/>
</dbReference>
<evidence type="ECO:0000313" key="21">
    <source>
        <dbReference type="EMBL" id="GEU59121.1"/>
    </source>
</evidence>
<keyword evidence="13" id="KW-0325">Glycoprotein</keyword>
<dbReference type="SMART" id="SM00181">
    <property type="entry name" value="EGF"/>
    <property type="match status" value="1"/>
</dbReference>
<keyword evidence="11 18" id="KW-0472">Membrane</keyword>
<dbReference type="PANTHER" id="PTHR27005">
    <property type="entry name" value="WALL-ASSOCIATED RECEPTOR KINASE-LIKE 21"/>
    <property type="match status" value="1"/>
</dbReference>
<protein>
    <recommendedName>
        <fullName evidence="22">Wall-associated receptor kinase 2-like</fullName>
    </recommendedName>
</protein>
<dbReference type="FunFam" id="3.30.200.20:FF:000043">
    <property type="entry name" value="Wall-associated receptor kinase 2"/>
    <property type="match status" value="1"/>
</dbReference>
<evidence type="ECO:0000259" key="19">
    <source>
        <dbReference type="PROSITE" id="PS50011"/>
    </source>
</evidence>
<dbReference type="SUPFAM" id="SSF56112">
    <property type="entry name" value="Protein kinase-like (PK-like)"/>
    <property type="match status" value="1"/>
</dbReference>
<evidence type="ECO:0000256" key="12">
    <source>
        <dbReference type="ARBA" id="ARBA00023157"/>
    </source>
</evidence>
<evidence type="ECO:0000259" key="20">
    <source>
        <dbReference type="PROSITE" id="PS50026"/>
    </source>
</evidence>
<dbReference type="Pfam" id="PF07714">
    <property type="entry name" value="PK_Tyr_Ser-Thr"/>
    <property type="match status" value="1"/>
</dbReference>
<dbReference type="PROSITE" id="PS50026">
    <property type="entry name" value="EGF_3"/>
    <property type="match status" value="1"/>
</dbReference>
<evidence type="ECO:0000256" key="1">
    <source>
        <dbReference type="ARBA" id="ARBA00004479"/>
    </source>
</evidence>
<evidence type="ECO:0000256" key="10">
    <source>
        <dbReference type="ARBA" id="ARBA00022989"/>
    </source>
</evidence>
<accession>A0A6L2LBH9</accession>
<dbReference type="GO" id="GO:0005509">
    <property type="term" value="F:calcium ion binding"/>
    <property type="evidence" value="ECO:0007669"/>
    <property type="project" value="InterPro"/>
</dbReference>
<dbReference type="GO" id="GO:0005524">
    <property type="term" value="F:ATP binding"/>
    <property type="evidence" value="ECO:0007669"/>
    <property type="project" value="UniProtKB-UniRule"/>
</dbReference>
<dbReference type="InterPro" id="IPR000742">
    <property type="entry name" value="EGF"/>
</dbReference>
<evidence type="ECO:0000256" key="15">
    <source>
        <dbReference type="ARBA" id="ARBA00047951"/>
    </source>
</evidence>
<dbReference type="PROSITE" id="PS50011">
    <property type="entry name" value="PROTEIN_KINASE_DOM"/>
    <property type="match status" value="1"/>
</dbReference>
<dbReference type="Gene3D" id="3.30.200.20">
    <property type="entry name" value="Phosphorylase Kinase, domain 1"/>
    <property type="match status" value="1"/>
</dbReference>
<dbReference type="GO" id="GO:0005886">
    <property type="term" value="C:plasma membrane"/>
    <property type="evidence" value="ECO:0007669"/>
    <property type="project" value="TreeGrafter"/>
</dbReference>
<organism evidence="21">
    <name type="scientific">Tanacetum cinerariifolium</name>
    <name type="common">Dalmatian daisy</name>
    <name type="synonym">Chrysanthemum cinerariifolium</name>
    <dbReference type="NCBI Taxonomy" id="118510"/>
    <lineage>
        <taxon>Eukaryota</taxon>
        <taxon>Viridiplantae</taxon>
        <taxon>Streptophyta</taxon>
        <taxon>Embryophyta</taxon>
        <taxon>Tracheophyta</taxon>
        <taxon>Spermatophyta</taxon>
        <taxon>Magnoliopsida</taxon>
        <taxon>eudicotyledons</taxon>
        <taxon>Gunneridae</taxon>
        <taxon>Pentapetalae</taxon>
        <taxon>asterids</taxon>
        <taxon>campanulids</taxon>
        <taxon>Asterales</taxon>
        <taxon>Asteraceae</taxon>
        <taxon>Asteroideae</taxon>
        <taxon>Anthemideae</taxon>
        <taxon>Anthemidinae</taxon>
        <taxon>Tanacetum</taxon>
    </lineage>
</organism>
<keyword evidence="12" id="KW-1015">Disulfide bond</keyword>
<dbReference type="AlphaFoldDB" id="A0A6L2LBH9"/>
<keyword evidence="6" id="KW-0732">Signal</keyword>
<evidence type="ECO:0000256" key="18">
    <source>
        <dbReference type="SAM" id="Phobius"/>
    </source>
</evidence>
<comment type="subcellular location">
    <subcellularLocation>
        <location evidence="1">Membrane</location>
        <topology evidence="1">Single-pass type I membrane protein</topology>
    </subcellularLocation>
</comment>
<evidence type="ECO:0000256" key="7">
    <source>
        <dbReference type="ARBA" id="ARBA00022741"/>
    </source>
</evidence>
<comment type="caution">
    <text evidence="21">The sequence shown here is derived from an EMBL/GenBank/DDBJ whole genome shotgun (WGS) entry which is preliminary data.</text>
</comment>
<dbReference type="FunFam" id="1.10.510.10:FF:000084">
    <property type="entry name" value="Wall-associated receptor kinase 2"/>
    <property type="match status" value="1"/>
</dbReference>
<dbReference type="EMBL" id="BKCJ010004115">
    <property type="protein sequence ID" value="GEU59121.1"/>
    <property type="molecule type" value="Genomic_DNA"/>
</dbReference>
<dbReference type="InterPro" id="IPR049883">
    <property type="entry name" value="NOTCH1_EGF-like"/>
</dbReference>
<dbReference type="CDD" id="cd00054">
    <property type="entry name" value="EGF_CA"/>
    <property type="match status" value="1"/>
</dbReference>
<evidence type="ECO:0000256" key="6">
    <source>
        <dbReference type="ARBA" id="ARBA00022729"/>
    </source>
</evidence>
<keyword evidence="8" id="KW-0418">Kinase</keyword>
<evidence type="ECO:0000256" key="17">
    <source>
        <dbReference type="PROSITE-ProRule" id="PRU10141"/>
    </source>
</evidence>
<comment type="catalytic activity">
    <reaction evidence="15">
        <text>L-threonyl-[protein] + ATP = O-phospho-L-threonyl-[protein] + ADP + H(+)</text>
        <dbReference type="Rhea" id="RHEA:46608"/>
        <dbReference type="Rhea" id="RHEA-COMP:11060"/>
        <dbReference type="Rhea" id="RHEA-COMP:11605"/>
        <dbReference type="ChEBI" id="CHEBI:15378"/>
        <dbReference type="ChEBI" id="CHEBI:30013"/>
        <dbReference type="ChEBI" id="CHEBI:30616"/>
        <dbReference type="ChEBI" id="CHEBI:61977"/>
        <dbReference type="ChEBI" id="CHEBI:456216"/>
    </reaction>
</comment>
<dbReference type="InterPro" id="IPR011009">
    <property type="entry name" value="Kinase-like_dom_sf"/>
</dbReference>
<evidence type="ECO:0000256" key="13">
    <source>
        <dbReference type="ARBA" id="ARBA00023180"/>
    </source>
</evidence>
<sequence length="642" mass="70796">MVGSGKAHGTTAPNAGSVMINVTGGPECSSKCGNVNIPYPFGMEENCYHDISYMVRCDTTSGRAQIQGMSVNVVDITIEGHLRVISPVARVCFNETDKVLAENPSVDLSRFPISLGVNKITTLGCDTRGNIKTGQVFQAGCPTMPGSCNPVIGTCSSTIGCCQTTIEPTTVLTRFRFNVESNQGNVGKKSFNNCSYAFIVEDGRYNFSFTNLFNLKKQDLESHEMLLDWTVDVNECEDAHLNSCSHICNNTEGSHTCHCPKGYSGDGRRDGTRCTKNRTNIQKLGLYMGITMGVIATSLAMFLSCCYMKQRRIARHKEMLFKRNGGTIFEKLLSESEGSTQIVKIFTEEELKKATKSFSTDNIVGQGGFGTVYKGSLIDNTVVAIKKSKLIDPNQIGQFVNEVVLLSQINHPNIVKLVGCCLETDVPLLAYEYIDNETLYHHLHGKSRGSLLTWRKRLNLAVEAAGALAYMHSTTKVIHRDIKSSNILLDKDYTVKISDFGISRSVPKDKMQVSTAVQGTLGYIDPEYFKSGILTEKSDVYSFGAVLIELLTGEKLNSAMATKSNRSLVDHFVLLHNEDRLVEILDDQVKLDGTPDELNRVAHLVKSCVEPEGRTRPTMQEVKEQLLAVQTNLALPYPTYET</sequence>
<keyword evidence="2" id="KW-0723">Serine/threonine-protein kinase</keyword>
<dbReference type="InterPro" id="IPR001881">
    <property type="entry name" value="EGF-like_Ca-bd_dom"/>
</dbReference>
<keyword evidence="10 18" id="KW-1133">Transmembrane helix</keyword>
<evidence type="ECO:0000256" key="14">
    <source>
        <dbReference type="ARBA" id="ARBA00047558"/>
    </source>
</evidence>
<dbReference type="PROSITE" id="PS00108">
    <property type="entry name" value="PROTEIN_KINASE_ST"/>
    <property type="match status" value="1"/>
</dbReference>
<evidence type="ECO:0000256" key="2">
    <source>
        <dbReference type="ARBA" id="ARBA00022527"/>
    </source>
</evidence>
<dbReference type="SMART" id="SM00220">
    <property type="entry name" value="S_TKc"/>
    <property type="match status" value="1"/>
</dbReference>
<dbReference type="Gene3D" id="2.10.25.10">
    <property type="entry name" value="Laminin"/>
    <property type="match status" value="1"/>
</dbReference>
<keyword evidence="7 17" id="KW-0547">Nucleotide-binding</keyword>
<dbReference type="GO" id="GO:0030247">
    <property type="term" value="F:polysaccharide binding"/>
    <property type="evidence" value="ECO:0007669"/>
    <property type="project" value="InterPro"/>
</dbReference>
<dbReference type="Pfam" id="PF13947">
    <property type="entry name" value="GUB_WAK_bind"/>
    <property type="match status" value="1"/>
</dbReference>
<evidence type="ECO:0008006" key="22">
    <source>
        <dbReference type="Google" id="ProtNLM"/>
    </source>
</evidence>
<keyword evidence="9 17" id="KW-0067">ATP-binding</keyword>
<feature type="binding site" evidence="17">
    <location>
        <position position="387"/>
    </location>
    <ligand>
        <name>ATP</name>
        <dbReference type="ChEBI" id="CHEBI:30616"/>
    </ligand>
</feature>
<keyword evidence="3 16" id="KW-0245">EGF-like domain</keyword>
<feature type="domain" description="Protein kinase" evidence="19">
    <location>
        <begin position="358"/>
        <end position="627"/>
    </location>
</feature>
<keyword evidence="4" id="KW-0808">Transferase</keyword>
<dbReference type="PROSITE" id="PS00107">
    <property type="entry name" value="PROTEIN_KINASE_ATP"/>
    <property type="match status" value="1"/>
</dbReference>
<feature type="transmembrane region" description="Helical" evidence="18">
    <location>
        <begin position="284"/>
        <end position="307"/>
    </location>
</feature>
<dbReference type="SMART" id="SM00179">
    <property type="entry name" value="EGF_CA"/>
    <property type="match status" value="1"/>
</dbReference>
<comment type="catalytic activity">
    <reaction evidence="14">
        <text>L-seryl-[protein] + ATP = O-phospho-L-seryl-[protein] + ADP + H(+)</text>
        <dbReference type="Rhea" id="RHEA:17989"/>
        <dbReference type="Rhea" id="RHEA-COMP:9863"/>
        <dbReference type="Rhea" id="RHEA-COMP:11604"/>
        <dbReference type="ChEBI" id="CHEBI:15378"/>
        <dbReference type="ChEBI" id="CHEBI:29999"/>
        <dbReference type="ChEBI" id="CHEBI:30616"/>
        <dbReference type="ChEBI" id="CHEBI:83421"/>
        <dbReference type="ChEBI" id="CHEBI:456216"/>
    </reaction>
</comment>
<feature type="non-terminal residue" evidence="21">
    <location>
        <position position="642"/>
    </location>
</feature>
<keyword evidence="5 18" id="KW-0812">Transmembrane</keyword>
<dbReference type="GO" id="GO:0007166">
    <property type="term" value="P:cell surface receptor signaling pathway"/>
    <property type="evidence" value="ECO:0007669"/>
    <property type="project" value="InterPro"/>
</dbReference>
<comment type="caution">
    <text evidence="16">Lacks conserved residue(s) required for the propagation of feature annotation.</text>
</comment>
<dbReference type="GO" id="GO:0004674">
    <property type="term" value="F:protein serine/threonine kinase activity"/>
    <property type="evidence" value="ECO:0007669"/>
    <property type="project" value="UniProtKB-KW"/>
</dbReference>
<dbReference type="PANTHER" id="PTHR27005:SF407">
    <property type="entry name" value="PROTEIN KINASE DOMAIN-CONTAINING PROTEIN"/>
    <property type="match status" value="1"/>
</dbReference>
<dbReference type="InterPro" id="IPR001245">
    <property type="entry name" value="Ser-Thr/Tyr_kinase_cat_dom"/>
</dbReference>
<dbReference type="InterPro" id="IPR045274">
    <property type="entry name" value="WAK-like"/>
</dbReference>
<dbReference type="InterPro" id="IPR008271">
    <property type="entry name" value="Ser/Thr_kinase_AS"/>
</dbReference>
<evidence type="ECO:0000256" key="4">
    <source>
        <dbReference type="ARBA" id="ARBA00022679"/>
    </source>
</evidence>